<gene>
    <name evidence="5" type="ORF">SAMN05216225_101561</name>
</gene>
<name>A0A1M5H1Q0_9BACI</name>
<dbReference type="STRING" id="930117.SAMN05216225_101561"/>
<dbReference type="InterPro" id="IPR016192">
    <property type="entry name" value="APOBEC/CMP_deaminase_Zn-bd"/>
</dbReference>
<evidence type="ECO:0000256" key="3">
    <source>
        <dbReference type="ARBA" id="ARBA00022833"/>
    </source>
</evidence>
<dbReference type="Pfam" id="PF00383">
    <property type="entry name" value="dCMP_cyt_deam_1"/>
    <property type="match status" value="1"/>
</dbReference>
<dbReference type="PANTHER" id="PTHR11079:SF149">
    <property type="entry name" value="TRNA-SPECIFIC ADENOSINE DEAMINASE 2"/>
    <property type="match status" value="1"/>
</dbReference>
<dbReference type="PROSITE" id="PS51747">
    <property type="entry name" value="CYT_DCMP_DEAMINASES_2"/>
    <property type="match status" value="1"/>
</dbReference>
<proteinExistence type="predicted"/>
<dbReference type="GO" id="GO:0002100">
    <property type="term" value="P:tRNA wobble adenosine to inosine editing"/>
    <property type="evidence" value="ECO:0007669"/>
    <property type="project" value="TreeGrafter"/>
</dbReference>
<evidence type="ECO:0000313" key="5">
    <source>
        <dbReference type="EMBL" id="SHG09845.1"/>
    </source>
</evidence>
<keyword evidence="2" id="KW-0378">Hydrolase</keyword>
<evidence type="ECO:0000256" key="2">
    <source>
        <dbReference type="ARBA" id="ARBA00022801"/>
    </source>
</evidence>
<dbReference type="CDD" id="cd01285">
    <property type="entry name" value="nucleoside_deaminase"/>
    <property type="match status" value="1"/>
</dbReference>
<organism evidence="5 6">
    <name type="scientific">Ornithinibacillus halophilus</name>
    <dbReference type="NCBI Taxonomy" id="930117"/>
    <lineage>
        <taxon>Bacteria</taxon>
        <taxon>Bacillati</taxon>
        <taxon>Bacillota</taxon>
        <taxon>Bacilli</taxon>
        <taxon>Bacillales</taxon>
        <taxon>Bacillaceae</taxon>
        <taxon>Ornithinibacillus</taxon>
    </lineage>
</organism>
<evidence type="ECO:0000259" key="4">
    <source>
        <dbReference type="PROSITE" id="PS51747"/>
    </source>
</evidence>
<dbReference type="PROSITE" id="PS00903">
    <property type="entry name" value="CYT_DCMP_DEAMINASES_1"/>
    <property type="match status" value="1"/>
</dbReference>
<dbReference type="RefSeq" id="WP_072889914.1">
    <property type="nucleotide sequence ID" value="NZ_FQVW01000015.1"/>
</dbReference>
<dbReference type="AlphaFoldDB" id="A0A1M5H1Q0"/>
<dbReference type="PANTHER" id="PTHR11079">
    <property type="entry name" value="CYTOSINE DEAMINASE FAMILY MEMBER"/>
    <property type="match status" value="1"/>
</dbReference>
<keyword evidence="1" id="KW-0479">Metal-binding</keyword>
<feature type="domain" description="CMP/dCMP-type deaminase" evidence="4">
    <location>
        <begin position="8"/>
        <end position="121"/>
    </location>
</feature>
<dbReference type="GO" id="GO:0008270">
    <property type="term" value="F:zinc ion binding"/>
    <property type="evidence" value="ECO:0007669"/>
    <property type="project" value="InterPro"/>
</dbReference>
<dbReference type="Gene3D" id="3.40.140.10">
    <property type="entry name" value="Cytidine Deaminase, domain 2"/>
    <property type="match status" value="1"/>
</dbReference>
<keyword evidence="6" id="KW-1185">Reference proteome</keyword>
<dbReference type="EMBL" id="FQVW01000015">
    <property type="protein sequence ID" value="SHG09845.1"/>
    <property type="molecule type" value="Genomic_DNA"/>
</dbReference>
<dbReference type="InterPro" id="IPR002125">
    <property type="entry name" value="CMP_dCMP_dom"/>
</dbReference>
<dbReference type="InterPro" id="IPR016193">
    <property type="entry name" value="Cytidine_deaminase-like"/>
</dbReference>
<dbReference type="SUPFAM" id="SSF53927">
    <property type="entry name" value="Cytidine deaminase-like"/>
    <property type="match status" value="1"/>
</dbReference>
<sequence length="160" mass="18045">MILNFNQINHEEFMKEALIEADLAGKRGDRPIGCVIVHNGEIVAKGANSIETSNNNVAHAEINAIHSNPGYIREHARESILYTTVEPCVMCLPTIVMANIRNIVFAIEDKYMAMDHFIQSNPYLKKRVHNYLGNVLKDESIEILQKYSKETASLILHGKI</sequence>
<accession>A0A1M5H1Q0</accession>
<protein>
    <submittedName>
        <fullName evidence="5">tRNA(Adenine34) deaminase/tRNA-specific adenosine deaminase 2</fullName>
    </submittedName>
</protein>
<dbReference type="GO" id="GO:0052717">
    <property type="term" value="F:tRNA-specific adenosine-34 deaminase activity"/>
    <property type="evidence" value="ECO:0007669"/>
    <property type="project" value="TreeGrafter"/>
</dbReference>
<keyword evidence="3" id="KW-0862">Zinc</keyword>
<evidence type="ECO:0000313" key="6">
    <source>
        <dbReference type="Proteomes" id="UP000183988"/>
    </source>
</evidence>
<reference evidence="5 6" key="1">
    <citation type="submission" date="2016-11" db="EMBL/GenBank/DDBJ databases">
        <authorList>
            <person name="Jaros S."/>
            <person name="Januszkiewicz K."/>
            <person name="Wedrychowicz H."/>
        </authorList>
    </citation>
    <scope>NUCLEOTIDE SEQUENCE [LARGE SCALE GENOMIC DNA]</scope>
    <source>
        <strain evidence="5 6">IBRC-M 10683</strain>
    </source>
</reference>
<dbReference type="Proteomes" id="UP000183988">
    <property type="component" value="Unassembled WGS sequence"/>
</dbReference>
<evidence type="ECO:0000256" key="1">
    <source>
        <dbReference type="ARBA" id="ARBA00022723"/>
    </source>
</evidence>
<dbReference type="OrthoDB" id="9802676at2"/>